<keyword evidence="3" id="KW-1185">Reference proteome</keyword>
<feature type="compositionally biased region" description="Low complexity" evidence="1">
    <location>
        <begin position="178"/>
        <end position="209"/>
    </location>
</feature>
<feature type="compositionally biased region" description="Polar residues" evidence="1">
    <location>
        <begin position="212"/>
        <end position="222"/>
    </location>
</feature>
<feature type="region of interest" description="Disordered" evidence="1">
    <location>
        <begin position="178"/>
        <end position="289"/>
    </location>
</feature>
<feature type="compositionally biased region" description="Basic and acidic residues" evidence="1">
    <location>
        <begin position="232"/>
        <end position="244"/>
    </location>
</feature>
<feature type="compositionally biased region" description="Low complexity" evidence="1">
    <location>
        <begin position="254"/>
        <end position="285"/>
    </location>
</feature>
<evidence type="ECO:0000313" key="3">
    <source>
        <dbReference type="Proteomes" id="UP000092321"/>
    </source>
</evidence>
<organism evidence="2 3">
    <name type="scientific">Hanseniaspora valbyensis NRRL Y-1626</name>
    <dbReference type="NCBI Taxonomy" id="766949"/>
    <lineage>
        <taxon>Eukaryota</taxon>
        <taxon>Fungi</taxon>
        <taxon>Dikarya</taxon>
        <taxon>Ascomycota</taxon>
        <taxon>Saccharomycotina</taxon>
        <taxon>Saccharomycetes</taxon>
        <taxon>Saccharomycodales</taxon>
        <taxon>Saccharomycodaceae</taxon>
        <taxon>Hanseniaspora</taxon>
    </lineage>
</organism>
<comment type="caution">
    <text evidence="2">The sequence shown here is derived from an EMBL/GenBank/DDBJ whole genome shotgun (WGS) entry which is preliminary data.</text>
</comment>
<feature type="region of interest" description="Disordered" evidence="1">
    <location>
        <begin position="43"/>
        <end position="70"/>
    </location>
</feature>
<sequence>MGIIGYTYADVVDKRMSHISNLSGLSWEEVPIAVRDAHKKLTSNEEGVANGSNNSNNHNSGRELRKAKSTRELVEKEEEYIDAEMQLNLLKQQQVELKMKQMELQIQELKLTNDKLRYAMTDQRQIQDKMIYETLHDTLRTKENMESEMNKKVDLLENKVQEYKDRIAKLTVQQQIIENNESPESNEQNAFYEASNKSSEEVTSPSSLSPIPKSNTPVTRANSLYVKKNRLSKIDPEQLEEMTKSRHTSRIEYNNNSNLSQNNATSSSKMKRMSTISSTSSSNNSGYNKKKGVNLNIPIRVDSSNSF</sequence>
<feature type="compositionally biased region" description="Low complexity" evidence="1">
    <location>
        <begin position="44"/>
        <end position="59"/>
    </location>
</feature>
<feature type="compositionally biased region" description="Basic and acidic residues" evidence="1">
    <location>
        <begin position="60"/>
        <end position="70"/>
    </location>
</feature>
<dbReference type="OrthoDB" id="3972798at2759"/>
<dbReference type="AlphaFoldDB" id="A0A1B7TK80"/>
<dbReference type="Proteomes" id="UP000092321">
    <property type="component" value="Unassembled WGS sequence"/>
</dbReference>
<name>A0A1B7TK80_9ASCO</name>
<proteinExistence type="predicted"/>
<dbReference type="EMBL" id="LXPE01000001">
    <property type="protein sequence ID" value="OBA29146.1"/>
    <property type="molecule type" value="Genomic_DNA"/>
</dbReference>
<reference evidence="3" key="1">
    <citation type="journal article" date="2016" name="Proc. Natl. Acad. Sci. U.S.A.">
        <title>Comparative genomics of biotechnologically important yeasts.</title>
        <authorList>
            <person name="Riley R."/>
            <person name="Haridas S."/>
            <person name="Wolfe K.H."/>
            <person name="Lopes M.R."/>
            <person name="Hittinger C.T."/>
            <person name="Goeker M."/>
            <person name="Salamov A.A."/>
            <person name="Wisecaver J.H."/>
            <person name="Long T.M."/>
            <person name="Calvey C.H."/>
            <person name="Aerts A.L."/>
            <person name="Barry K.W."/>
            <person name="Choi C."/>
            <person name="Clum A."/>
            <person name="Coughlan A.Y."/>
            <person name="Deshpande S."/>
            <person name="Douglass A.P."/>
            <person name="Hanson S.J."/>
            <person name="Klenk H.-P."/>
            <person name="LaButti K.M."/>
            <person name="Lapidus A."/>
            <person name="Lindquist E.A."/>
            <person name="Lipzen A.M."/>
            <person name="Meier-Kolthoff J.P."/>
            <person name="Ohm R.A."/>
            <person name="Otillar R.P."/>
            <person name="Pangilinan J.L."/>
            <person name="Peng Y."/>
            <person name="Rokas A."/>
            <person name="Rosa C.A."/>
            <person name="Scheuner C."/>
            <person name="Sibirny A.A."/>
            <person name="Slot J.C."/>
            <person name="Stielow J.B."/>
            <person name="Sun H."/>
            <person name="Kurtzman C.P."/>
            <person name="Blackwell M."/>
            <person name="Grigoriev I.V."/>
            <person name="Jeffries T.W."/>
        </authorList>
    </citation>
    <scope>NUCLEOTIDE SEQUENCE [LARGE SCALE GENOMIC DNA]</scope>
    <source>
        <strain evidence="3">NRRL Y-1626</strain>
    </source>
</reference>
<protein>
    <submittedName>
        <fullName evidence="2">Uncharacterized protein</fullName>
    </submittedName>
</protein>
<accession>A0A1B7TK80</accession>
<evidence type="ECO:0000256" key="1">
    <source>
        <dbReference type="SAM" id="MobiDB-lite"/>
    </source>
</evidence>
<evidence type="ECO:0000313" key="2">
    <source>
        <dbReference type="EMBL" id="OBA29146.1"/>
    </source>
</evidence>
<gene>
    <name evidence="2" type="ORF">HANVADRAFT_67268</name>
</gene>